<gene>
    <name evidence="2" type="ORF">CEW87_12985</name>
</gene>
<dbReference type="SUPFAM" id="SSF158682">
    <property type="entry name" value="TerB-like"/>
    <property type="match status" value="1"/>
</dbReference>
<dbReference type="InterPro" id="IPR029024">
    <property type="entry name" value="TerB-like"/>
</dbReference>
<dbReference type="Pfam" id="PF05099">
    <property type="entry name" value="TerB"/>
    <property type="match status" value="1"/>
</dbReference>
<dbReference type="RefSeq" id="WP_108973592.1">
    <property type="nucleotide sequence ID" value="NZ_CP022188.1"/>
</dbReference>
<dbReference type="CDD" id="cd07313">
    <property type="entry name" value="terB_like_2"/>
    <property type="match status" value="1"/>
</dbReference>
<sequence>MLNRLIALLRGDLEAEATEAGPFERRHIAVAALLLEAMYVDHKASADEHAAVTRLLRDHFHLRGATAEQLVRVADERFAEVLDDWEFGEAVRTGFNPAERQEILTLLWEVAYADGVLAGMERRLLNRLARQLDLGLPAIEQARATAAARGGLIRTGPEDD</sequence>
<name>A0A2U8H2S8_9RHOO</name>
<dbReference type="OrthoDB" id="9181030at2"/>
<reference evidence="2 3" key="1">
    <citation type="submission" date="2017-06" db="EMBL/GenBank/DDBJ databases">
        <title>Azoarcus sp. TSNA42 complete genome sequence.</title>
        <authorList>
            <person name="Woo J.-H."/>
            <person name="Kim H.-S."/>
        </authorList>
    </citation>
    <scope>NUCLEOTIDE SEQUENCE [LARGE SCALE GENOMIC DNA]</scope>
    <source>
        <strain evidence="2 3">TSNA42</strain>
    </source>
</reference>
<dbReference type="AlphaFoldDB" id="A0A2U8H2S8"/>
<dbReference type="EMBL" id="CP022188">
    <property type="protein sequence ID" value="AWI80201.1"/>
    <property type="molecule type" value="Genomic_DNA"/>
</dbReference>
<dbReference type="Proteomes" id="UP000244902">
    <property type="component" value="Chromosome"/>
</dbReference>
<evidence type="ECO:0000313" key="3">
    <source>
        <dbReference type="Proteomes" id="UP000244902"/>
    </source>
</evidence>
<dbReference type="InterPro" id="IPR007791">
    <property type="entry name" value="DjlA_N"/>
</dbReference>
<accession>A0A2U8H2S8</accession>
<evidence type="ECO:0000259" key="1">
    <source>
        <dbReference type="Pfam" id="PF05099"/>
    </source>
</evidence>
<dbReference type="Gene3D" id="1.10.3680.10">
    <property type="entry name" value="TerB-like"/>
    <property type="match status" value="1"/>
</dbReference>
<protein>
    <recommendedName>
        <fullName evidence="1">Co-chaperone DjlA N-terminal domain-containing protein</fullName>
    </recommendedName>
</protein>
<proteinExistence type="predicted"/>
<organism evidence="2 3">
    <name type="scientific">Parazoarcus communis</name>
    <dbReference type="NCBI Taxonomy" id="41977"/>
    <lineage>
        <taxon>Bacteria</taxon>
        <taxon>Pseudomonadati</taxon>
        <taxon>Pseudomonadota</taxon>
        <taxon>Betaproteobacteria</taxon>
        <taxon>Rhodocyclales</taxon>
        <taxon>Zoogloeaceae</taxon>
        <taxon>Parazoarcus</taxon>
    </lineage>
</organism>
<feature type="domain" description="Co-chaperone DjlA N-terminal" evidence="1">
    <location>
        <begin position="27"/>
        <end position="143"/>
    </location>
</feature>
<evidence type="ECO:0000313" key="2">
    <source>
        <dbReference type="EMBL" id="AWI80201.1"/>
    </source>
</evidence>